<evidence type="ECO:0000259" key="8">
    <source>
        <dbReference type="Pfam" id="PF02308"/>
    </source>
</evidence>
<dbReference type="InterPro" id="IPR003416">
    <property type="entry name" value="MgtC/SapB/SrpB/YhiD_fam"/>
</dbReference>
<keyword evidence="5 7" id="KW-1133">Transmembrane helix</keyword>
<name>R2RNS5_9ENTE</name>
<keyword evidence="3" id="KW-1003">Cell membrane</keyword>
<evidence type="ECO:0000256" key="7">
    <source>
        <dbReference type="SAM" id="Phobius"/>
    </source>
</evidence>
<comment type="caution">
    <text evidence="9">The sequence shown here is derived from an EMBL/GenBank/DDBJ whole genome shotgun (WGS) entry which is preliminary data.</text>
</comment>
<evidence type="ECO:0000256" key="2">
    <source>
        <dbReference type="ARBA" id="ARBA00009298"/>
    </source>
</evidence>
<evidence type="ECO:0000256" key="4">
    <source>
        <dbReference type="ARBA" id="ARBA00022692"/>
    </source>
</evidence>
<dbReference type="HOGENOM" id="CLU_079292_0_1_9"/>
<dbReference type="PANTHER" id="PTHR33778">
    <property type="entry name" value="PROTEIN MGTC"/>
    <property type="match status" value="1"/>
</dbReference>
<proteinExistence type="inferred from homology"/>
<dbReference type="eggNOG" id="COG1285">
    <property type="taxonomic scope" value="Bacteria"/>
</dbReference>
<keyword evidence="6 7" id="KW-0472">Membrane</keyword>
<sequence>MDEYHLHVGEMALRLLLAVVMGGAVGYEREFKKRPAGMKTHILVCIGAALIAMIQQEITWSSITFAMDNPKMIGVLSADNARLIAQIVSGIGFLGAGTIIVNKDSVTGLTTAASLWAIAAVGIATGMGFYALALTSWVCVLAALTFVSHLMPLPRTRRLLVELENWDASNDFIQEYLDEHKIKVEDMDFEIKRLPHETFRTYSVIYTLTVPRGMSEKNLLLSLSSNPHILKIRLIN</sequence>
<dbReference type="AlphaFoldDB" id="R2RNS5"/>
<feature type="transmembrane region" description="Helical" evidence="7">
    <location>
        <begin position="83"/>
        <end position="101"/>
    </location>
</feature>
<comment type="subcellular location">
    <subcellularLocation>
        <location evidence="1">Cell membrane</location>
        <topology evidence="1">Multi-pass membrane protein</topology>
    </subcellularLocation>
</comment>
<keyword evidence="10" id="KW-1185">Reference proteome</keyword>
<dbReference type="PATRIC" id="fig|1158606.3.peg.1958"/>
<dbReference type="InterPro" id="IPR049177">
    <property type="entry name" value="MgtC_SapB_SrpB_YhiD_N"/>
</dbReference>
<evidence type="ECO:0000256" key="6">
    <source>
        <dbReference type="ARBA" id="ARBA00023136"/>
    </source>
</evidence>
<dbReference type="GO" id="GO:0005886">
    <property type="term" value="C:plasma membrane"/>
    <property type="evidence" value="ECO:0007669"/>
    <property type="project" value="UniProtKB-SubCell"/>
</dbReference>
<keyword evidence="4 7" id="KW-0812">Transmembrane</keyword>
<dbReference type="Proteomes" id="UP000013777">
    <property type="component" value="Unassembled WGS sequence"/>
</dbReference>
<dbReference type="EMBL" id="AJAP01000022">
    <property type="protein sequence ID" value="EOH85110.1"/>
    <property type="molecule type" value="Genomic_DNA"/>
</dbReference>
<dbReference type="RefSeq" id="WP_010754633.1">
    <property type="nucleotide sequence ID" value="NZ_ASVU01000001.1"/>
</dbReference>
<evidence type="ECO:0000256" key="5">
    <source>
        <dbReference type="ARBA" id="ARBA00022989"/>
    </source>
</evidence>
<comment type="similarity">
    <text evidence="2">Belongs to the MgtC/SapB family.</text>
</comment>
<evidence type="ECO:0000256" key="1">
    <source>
        <dbReference type="ARBA" id="ARBA00004651"/>
    </source>
</evidence>
<reference evidence="9 10" key="1">
    <citation type="submission" date="2013-02" db="EMBL/GenBank/DDBJ databases">
        <title>The Genome Sequence of Enterococcus asini ATCC_700915.</title>
        <authorList>
            <consortium name="The Broad Institute Genome Sequencing Platform"/>
            <consortium name="The Broad Institute Genome Sequencing Center for Infectious Disease"/>
            <person name="Earl A.M."/>
            <person name="Gilmore M.S."/>
            <person name="Lebreton F."/>
            <person name="Walker B."/>
            <person name="Young S.K."/>
            <person name="Zeng Q."/>
            <person name="Gargeya S."/>
            <person name="Fitzgerald M."/>
            <person name="Haas B."/>
            <person name="Abouelleil A."/>
            <person name="Alvarado L."/>
            <person name="Arachchi H.M."/>
            <person name="Berlin A.M."/>
            <person name="Chapman S.B."/>
            <person name="Dewar J."/>
            <person name="Goldberg J."/>
            <person name="Griggs A."/>
            <person name="Gujja S."/>
            <person name="Hansen M."/>
            <person name="Howarth C."/>
            <person name="Imamovic A."/>
            <person name="Larimer J."/>
            <person name="McCowan C."/>
            <person name="Murphy C."/>
            <person name="Neiman D."/>
            <person name="Pearson M."/>
            <person name="Priest M."/>
            <person name="Roberts A."/>
            <person name="Saif S."/>
            <person name="Shea T."/>
            <person name="Sisk P."/>
            <person name="Sykes S."/>
            <person name="Wortman J."/>
            <person name="Nusbaum C."/>
            <person name="Birren B."/>
        </authorList>
    </citation>
    <scope>NUCLEOTIDE SEQUENCE [LARGE SCALE GENOMIC DNA]</scope>
    <source>
        <strain evidence="9 10">ATCC 700915</strain>
    </source>
</reference>
<gene>
    <name evidence="9" type="ORF">UAS_02011</name>
</gene>
<dbReference type="GeneID" id="78364778"/>
<feature type="domain" description="MgtC/SapB/SrpB/YhiD N-terminal" evidence="8">
    <location>
        <begin position="15"/>
        <end position="150"/>
    </location>
</feature>
<dbReference type="PANTHER" id="PTHR33778:SF1">
    <property type="entry name" value="MAGNESIUM TRANSPORTER YHID-RELATED"/>
    <property type="match status" value="1"/>
</dbReference>
<organism evidence="9 10">
    <name type="scientific">Enterococcus asini ATCC 700915</name>
    <dbReference type="NCBI Taxonomy" id="1158606"/>
    <lineage>
        <taxon>Bacteria</taxon>
        <taxon>Bacillati</taxon>
        <taxon>Bacillota</taxon>
        <taxon>Bacilli</taxon>
        <taxon>Lactobacillales</taxon>
        <taxon>Enterococcaceae</taxon>
        <taxon>Enterococcus</taxon>
    </lineage>
</organism>
<feature type="transmembrane region" description="Helical" evidence="7">
    <location>
        <begin position="12"/>
        <end position="28"/>
    </location>
</feature>
<feature type="transmembrane region" description="Helical" evidence="7">
    <location>
        <begin position="40"/>
        <end position="63"/>
    </location>
</feature>
<accession>R2RNS5</accession>
<evidence type="ECO:0000313" key="9">
    <source>
        <dbReference type="EMBL" id="EOH85110.1"/>
    </source>
</evidence>
<dbReference type="PRINTS" id="PR01837">
    <property type="entry name" value="MGTCSAPBPROT"/>
</dbReference>
<dbReference type="Pfam" id="PF02308">
    <property type="entry name" value="MgtC"/>
    <property type="match status" value="1"/>
</dbReference>
<evidence type="ECO:0000313" key="10">
    <source>
        <dbReference type="Proteomes" id="UP000013777"/>
    </source>
</evidence>
<protein>
    <recommendedName>
        <fullName evidence="8">MgtC/SapB/SrpB/YhiD N-terminal domain-containing protein</fullName>
    </recommendedName>
</protein>
<evidence type="ECO:0000256" key="3">
    <source>
        <dbReference type="ARBA" id="ARBA00022475"/>
    </source>
</evidence>
<dbReference type="STRING" id="57732.RU94_GL002148"/>